<dbReference type="EMBL" id="OX465084">
    <property type="protein sequence ID" value="CAI9297908.1"/>
    <property type="molecule type" value="Genomic_DNA"/>
</dbReference>
<accession>A0AA35ZS63</accession>
<sequence length="160" mass="18280">MKAEDFWSGGSVMADPLRGGNDHRSSVLLESVANNKPRNTEMDILSQTSNTSSFPMDHSRKKKTRSRHDAPKKVAATIAKWRKAERKRQQGCLGFFVCRKRVGEYKGGCCPWLAGNHQQTPLVGVFLLHLEDMRKRSECERKWKNENLYLSMNSSAFMCE</sequence>
<proteinExistence type="predicted"/>
<protein>
    <submittedName>
        <fullName evidence="2">Uncharacterized protein</fullName>
    </submittedName>
</protein>
<dbReference type="AlphaFoldDB" id="A0AA35ZS63"/>
<gene>
    <name evidence="2" type="ORF">LSALG_LOCUS36691</name>
</gene>
<organism evidence="2 3">
    <name type="scientific">Lactuca saligna</name>
    <name type="common">Willowleaf lettuce</name>
    <dbReference type="NCBI Taxonomy" id="75948"/>
    <lineage>
        <taxon>Eukaryota</taxon>
        <taxon>Viridiplantae</taxon>
        <taxon>Streptophyta</taxon>
        <taxon>Embryophyta</taxon>
        <taxon>Tracheophyta</taxon>
        <taxon>Spermatophyta</taxon>
        <taxon>Magnoliopsida</taxon>
        <taxon>eudicotyledons</taxon>
        <taxon>Gunneridae</taxon>
        <taxon>Pentapetalae</taxon>
        <taxon>asterids</taxon>
        <taxon>campanulids</taxon>
        <taxon>Asterales</taxon>
        <taxon>Asteraceae</taxon>
        <taxon>Cichorioideae</taxon>
        <taxon>Cichorieae</taxon>
        <taxon>Lactucinae</taxon>
        <taxon>Lactuca</taxon>
    </lineage>
</organism>
<keyword evidence="3" id="KW-1185">Reference proteome</keyword>
<evidence type="ECO:0000313" key="3">
    <source>
        <dbReference type="Proteomes" id="UP001177003"/>
    </source>
</evidence>
<feature type="compositionally biased region" description="Polar residues" evidence="1">
    <location>
        <begin position="45"/>
        <end position="54"/>
    </location>
</feature>
<evidence type="ECO:0000313" key="2">
    <source>
        <dbReference type="EMBL" id="CAI9297908.1"/>
    </source>
</evidence>
<name>A0AA35ZS63_LACSI</name>
<reference evidence="2" key="1">
    <citation type="submission" date="2023-04" db="EMBL/GenBank/DDBJ databases">
        <authorList>
            <person name="Vijverberg K."/>
            <person name="Xiong W."/>
            <person name="Schranz E."/>
        </authorList>
    </citation>
    <scope>NUCLEOTIDE SEQUENCE</scope>
</reference>
<evidence type="ECO:0000256" key="1">
    <source>
        <dbReference type="SAM" id="MobiDB-lite"/>
    </source>
</evidence>
<dbReference type="Proteomes" id="UP001177003">
    <property type="component" value="Chromosome 8"/>
</dbReference>
<feature type="region of interest" description="Disordered" evidence="1">
    <location>
        <begin position="1"/>
        <end position="73"/>
    </location>
</feature>